<dbReference type="SUPFAM" id="SSF54373">
    <property type="entry name" value="FAD-linked reductases, C-terminal domain"/>
    <property type="match status" value="1"/>
</dbReference>
<dbReference type="GO" id="GO:0001716">
    <property type="term" value="F:L-amino-acid oxidase activity"/>
    <property type="evidence" value="ECO:0007669"/>
    <property type="project" value="TreeGrafter"/>
</dbReference>
<dbReference type="RefSeq" id="XP_025463946.1">
    <property type="nucleotide sequence ID" value="XM_025614084.1"/>
</dbReference>
<dbReference type="Gene3D" id="1.10.10.1620">
    <property type="match status" value="1"/>
</dbReference>
<dbReference type="SUPFAM" id="SSF51905">
    <property type="entry name" value="FAD/NAD(P)-binding domain"/>
    <property type="match status" value="1"/>
</dbReference>
<evidence type="ECO:0000313" key="3">
    <source>
        <dbReference type="EMBL" id="PWY75319.1"/>
    </source>
</evidence>
<proteinExistence type="predicted"/>
<evidence type="ECO:0000259" key="2">
    <source>
        <dbReference type="Pfam" id="PF01593"/>
    </source>
</evidence>
<dbReference type="InterPro" id="IPR036188">
    <property type="entry name" value="FAD/NAD-bd_sf"/>
</dbReference>
<dbReference type="Gene3D" id="3.50.50.60">
    <property type="entry name" value="FAD/NAD(P)-binding domain"/>
    <property type="match status" value="1"/>
</dbReference>
<dbReference type="AlphaFoldDB" id="A0A317VNZ2"/>
<gene>
    <name evidence="3" type="ORF">BO94DRAFT_559613</name>
</gene>
<dbReference type="InterPro" id="IPR002937">
    <property type="entry name" value="Amino_oxidase"/>
</dbReference>
<protein>
    <recommendedName>
        <fullName evidence="2">Amine oxidase domain-containing protein</fullName>
    </recommendedName>
</protein>
<organism evidence="3 4">
    <name type="scientific">Aspergillus sclerotioniger CBS 115572</name>
    <dbReference type="NCBI Taxonomy" id="1450535"/>
    <lineage>
        <taxon>Eukaryota</taxon>
        <taxon>Fungi</taxon>
        <taxon>Dikarya</taxon>
        <taxon>Ascomycota</taxon>
        <taxon>Pezizomycotina</taxon>
        <taxon>Eurotiomycetes</taxon>
        <taxon>Eurotiomycetidae</taxon>
        <taxon>Eurotiales</taxon>
        <taxon>Aspergillaceae</taxon>
        <taxon>Aspergillus</taxon>
        <taxon>Aspergillus subgen. Circumdati</taxon>
    </lineage>
</organism>
<comment type="caution">
    <text evidence="3">The sequence shown here is derived from an EMBL/GenBank/DDBJ whole genome shotgun (WGS) entry which is preliminary data.</text>
</comment>
<evidence type="ECO:0000313" key="4">
    <source>
        <dbReference type="Proteomes" id="UP000246702"/>
    </source>
</evidence>
<dbReference type="Gene3D" id="3.90.660.10">
    <property type="match status" value="1"/>
</dbReference>
<keyword evidence="4" id="KW-1185">Reference proteome</keyword>
<dbReference type="InterPro" id="IPR050281">
    <property type="entry name" value="Flavin_monoamine_oxidase"/>
</dbReference>
<reference evidence="3 4" key="1">
    <citation type="submission" date="2016-12" db="EMBL/GenBank/DDBJ databases">
        <title>The genomes of Aspergillus section Nigri reveals drivers in fungal speciation.</title>
        <authorList>
            <consortium name="DOE Joint Genome Institute"/>
            <person name="Vesth T.C."/>
            <person name="Nybo J."/>
            <person name="Theobald S."/>
            <person name="Brandl J."/>
            <person name="Frisvad J.C."/>
            <person name="Nielsen K.F."/>
            <person name="Lyhne E.K."/>
            <person name="Kogle M.E."/>
            <person name="Kuo A."/>
            <person name="Riley R."/>
            <person name="Clum A."/>
            <person name="Nolan M."/>
            <person name="Lipzen A."/>
            <person name="Salamov A."/>
            <person name="Henrissat B."/>
            <person name="Wiebenga A."/>
            <person name="De Vries R.P."/>
            <person name="Grigoriev I.V."/>
            <person name="Mortensen U.H."/>
            <person name="Andersen M.R."/>
            <person name="Baker S.E."/>
        </authorList>
    </citation>
    <scope>NUCLEOTIDE SEQUENCE [LARGE SCALE GENOMIC DNA]</scope>
    <source>
        <strain evidence="3 4">CBS 115572</strain>
    </source>
</reference>
<dbReference type="OrthoDB" id="7777654at2759"/>
<dbReference type="GeneID" id="37116227"/>
<name>A0A317VNZ2_9EURO</name>
<dbReference type="Proteomes" id="UP000246702">
    <property type="component" value="Unassembled WGS sequence"/>
</dbReference>
<dbReference type="STRING" id="1450535.A0A317VNZ2"/>
<dbReference type="EMBL" id="MSFK01000029">
    <property type="protein sequence ID" value="PWY75319.1"/>
    <property type="molecule type" value="Genomic_DNA"/>
</dbReference>
<feature type="domain" description="Amine oxidase" evidence="2">
    <location>
        <begin position="114"/>
        <end position="577"/>
    </location>
</feature>
<dbReference type="GO" id="GO:0009063">
    <property type="term" value="P:amino acid catabolic process"/>
    <property type="evidence" value="ECO:0007669"/>
    <property type="project" value="TreeGrafter"/>
</dbReference>
<dbReference type="Pfam" id="PF01593">
    <property type="entry name" value="Amino_oxidase"/>
    <property type="match status" value="1"/>
</dbReference>
<evidence type="ECO:0000256" key="1">
    <source>
        <dbReference type="SAM" id="MobiDB-lite"/>
    </source>
</evidence>
<sequence>MSTAKKTHTTPADQEKLQAIVAVKGVKNELKKLFRESPTVGLDEKTRRELEGDGDLPPLPFPITSPELRGPSEKITAAIIGAGAAGLFTGMIFDYLRRKAALDVSYEIIEAARENRVGGRLYTHHFGSADRLDYYDVGAMRFPDNPVMSRVFKLFNRLRMERTEDIAAAQNGMLIPYYMQNDAGDEPWRFNSITEWGNLQGIQVQARHAGPFNLNTDGKIDVRLLNFTPDVVMNEAIHNIREALKREDDQGWQLLMHYDSMSTRDFLRRVYQSHVRRLDIPPPPYNFETIEWMETFNGGTSWYDQAHSETVLESLDFHYDDNTSWWCVRGSSQIIAKRMQEALEISPRWTLNTSIQKIKKQKETKTYSGVFSSVPLGCPQRMETKDANLNYGTKQAIRSLGYGESANVGMTFERAWWIHDLGEHNITMGGLGHSDLMIRTCVYPSYNYNLGRNEPAALLCSYTWQQDAQRISSLIHGDKAKEEDLKEQIVRDLACLHSTTPDSEENLYNLIKRLYVDHHAFDWGHDPNAMGSFAFFRPQQFSSMWPHIIQPSGDLVIIGEAASPRHAWVVGALDSAVHGVHDWLVANQNAIPHASEAISVLRTEEAGEDNPFVGLPSFMSSNLAEWHAQRTSPESFSRNQIKHILLY</sequence>
<accession>A0A317VNZ2</accession>
<dbReference type="PANTHER" id="PTHR10742">
    <property type="entry name" value="FLAVIN MONOAMINE OXIDASE"/>
    <property type="match status" value="1"/>
</dbReference>
<feature type="region of interest" description="Disordered" evidence="1">
    <location>
        <begin position="47"/>
        <end position="67"/>
    </location>
</feature>
<dbReference type="PANTHER" id="PTHR10742:SF342">
    <property type="entry name" value="AMINE OXIDASE"/>
    <property type="match status" value="1"/>
</dbReference>